<feature type="domain" description="RNase H type-1" evidence="1">
    <location>
        <begin position="45"/>
        <end position="163"/>
    </location>
</feature>
<dbReference type="EMBL" id="CP136894">
    <property type="protein sequence ID" value="WOL06995.1"/>
    <property type="molecule type" value="Genomic_DNA"/>
</dbReference>
<dbReference type="CDD" id="cd06222">
    <property type="entry name" value="RNase_H_like"/>
    <property type="match status" value="1"/>
</dbReference>
<proteinExistence type="predicted"/>
<dbReference type="AlphaFoldDB" id="A0AAQ3KGL5"/>
<protein>
    <submittedName>
        <fullName evidence="2">Ribonuclease H-like domain containing protein</fullName>
    </submittedName>
</protein>
<dbReference type="InterPro" id="IPR044730">
    <property type="entry name" value="RNase_H-like_dom_plant"/>
</dbReference>
<organism evidence="2 3">
    <name type="scientific">Canna indica</name>
    <name type="common">Indian-shot</name>
    <dbReference type="NCBI Taxonomy" id="4628"/>
    <lineage>
        <taxon>Eukaryota</taxon>
        <taxon>Viridiplantae</taxon>
        <taxon>Streptophyta</taxon>
        <taxon>Embryophyta</taxon>
        <taxon>Tracheophyta</taxon>
        <taxon>Spermatophyta</taxon>
        <taxon>Magnoliopsida</taxon>
        <taxon>Liliopsida</taxon>
        <taxon>Zingiberales</taxon>
        <taxon>Cannaceae</taxon>
        <taxon>Canna</taxon>
    </lineage>
</organism>
<evidence type="ECO:0000313" key="2">
    <source>
        <dbReference type="EMBL" id="WOL06995.1"/>
    </source>
</evidence>
<dbReference type="PANTHER" id="PTHR47723:SF19">
    <property type="entry name" value="POLYNUCLEOTIDYL TRANSFERASE, RIBONUCLEASE H-LIKE SUPERFAMILY PROTEIN"/>
    <property type="match status" value="1"/>
</dbReference>
<dbReference type="GO" id="GO:0003676">
    <property type="term" value="F:nucleic acid binding"/>
    <property type="evidence" value="ECO:0007669"/>
    <property type="project" value="InterPro"/>
</dbReference>
<name>A0AAQ3KGL5_9LILI</name>
<dbReference type="InterPro" id="IPR036397">
    <property type="entry name" value="RNaseH_sf"/>
</dbReference>
<sequence>MPRGRRSASPGTARLCPLRPVAAWRGRTDDGARGSDSPRAWQLCRAVWKSKEVAAGFGAYIANTNGIGISNVFFSKSICSPITVEIWAIWYDLTKAKEPRLDKVEVLSNCLRAINILNKKDKPQWFMYSLVRDIWLIRRSFVSCVLNHIERDSNHMVHTLANEGCRNVLALPLLTNNVDAHMNSNFHQTSYNRFSSKKVVVDNSVNKQSSPAALASFFFIAPASRTRSTECYEMVCDCEYCA</sequence>
<dbReference type="PANTHER" id="PTHR47723">
    <property type="entry name" value="OS05G0353850 PROTEIN"/>
    <property type="match status" value="1"/>
</dbReference>
<dbReference type="GO" id="GO:0004523">
    <property type="term" value="F:RNA-DNA hybrid ribonuclease activity"/>
    <property type="evidence" value="ECO:0007669"/>
    <property type="project" value="InterPro"/>
</dbReference>
<dbReference type="SUPFAM" id="SSF53098">
    <property type="entry name" value="Ribonuclease H-like"/>
    <property type="match status" value="1"/>
</dbReference>
<evidence type="ECO:0000313" key="3">
    <source>
        <dbReference type="Proteomes" id="UP001327560"/>
    </source>
</evidence>
<dbReference type="InterPro" id="IPR012337">
    <property type="entry name" value="RNaseH-like_sf"/>
</dbReference>
<dbReference type="Pfam" id="PF13456">
    <property type="entry name" value="RVT_3"/>
    <property type="match status" value="1"/>
</dbReference>
<dbReference type="Proteomes" id="UP001327560">
    <property type="component" value="Chromosome 5"/>
</dbReference>
<keyword evidence="3" id="KW-1185">Reference proteome</keyword>
<dbReference type="InterPro" id="IPR002156">
    <property type="entry name" value="RNaseH_domain"/>
</dbReference>
<dbReference type="Gene3D" id="3.30.420.10">
    <property type="entry name" value="Ribonuclease H-like superfamily/Ribonuclease H"/>
    <property type="match status" value="1"/>
</dbReference>
<evidence type="ECO:0000259" key="1">
    <source>
        <dbReference type="Pfam" id="PF13456"/>
    </source>
</evidence>
<gene>
    <name evidence="2" type="ORF">Cni_G15730</name>
</gene>
<accession>A0AAQ3KGL5</accession>
<reference evidence="2 3" key="1">
    <citation type="submission" date="2023-10" db="EMBL/GenBank/DDBJ databases">
        <title>Chromosome-scale genome assembly provides insights into flower coloration mechanisms of Canna indica.</title>
        <authorList>
            <person name="Li C."/>
        </authorList>
    </citation>
    <scope>NUCLEOTIDE SEQUENCE [LARGE SCALE GENOMIC DNA]</scope>
    <source>
        <tissue evidence="2">Flower</tissue>
    </source>
</reference>
<dbReference type="InterPro" id="IPR053151">
    <property type="entry name" value="RNase_H-like"/>
</dbReference>